<protein>
    <recommendedName>
        <fullName evidence="2">Streptomycin 6-kinase</fullName>
    </recommendedName>
</protein>
<organism evidence="1">
    <name type="scientific">uncultured Propionibacteriaceae bacterium</name>
    <dbReference type="NCBI Taxonomy" id="257457"/>
    <lineage>
        <taxon>Bacteria</taxon>
        <taxon>Bacillati</taxon>
        <taxon>Actinomycetota</taxon>
        <taxon>Actinomycetes</taxon>
        <taxon>Propionibacteriales</taxon>
        <taxon>Propionibacteriaceae</taxon>
        <taxon>environmental samples</taxon>
    </lineage>
</organism>
<dbReference type="GO" id="GO:0019748">
    <property type="term" value="P:secondary metabolic process"/>
    <property type="evidence" value="ECO:0007669"/>
    <property type="project" value="InterPro"/>
</dbReference>
<dbReference type="InterPro" id="IPR006748">
    <property type="entry name" value="NH2Glyco/OHUrea_AB-resist_kin"/>
</dbReference>
<name>A0A6J4NTU1_9ACTN</name>
<proteinExistence type="predicted"/>
<dbReference type="GO" id="GO:0016773">
    <property type="term" value="F:phosphotransferase activity, alcohol group as acceptor"/>
    <property type="evidence" value="ECO:0007669"/>
    <property type="project" value="InterPro"/>
</dbReference>
<sequence length="309" mass="33551">MTAIRLQPLTRGKVASLGDVGARWLAELPAVLAQLERTWSITVGRPLPGGSCSYVARATRRNGEHLVLKVAVPNDDLAAQVRTLERADGRGYVRLISFDRARNAVLLESLGHPLERSGASPEQQLATLADTLRIAWRPVGDAPLPEPGQDKASGLHTLIAQLWPQLGHPGSERVVHQALEYADQLRTPDPEELVVVHGDPHPGNALAVPGRRPGAETGYCFVDPDGFVADRAYDLGVALRDWVGRLGGDDARATAERYAELLAARSGVDLTRIWQWGYLERVSTGLYVMSFGGIELGQGFLRSAQRLVD</sequence>
<reference evidence="1" key="1">
    <citation type="submission" date="2020-02" db="EMBL/GenBank/DDBJ databases">
        <authorList>
            <person name="Meier V. D."/>
        </authorList>
    </citation>
    <scope>NUCLEOTIDE SEQUENCE</scope>
    <source>
        <strain evidence="1">AVDCRST_MAG75</strain>
    </source>
</reference>
<dbReference type="EMBL" id="CADCUO010000119">
    <property type="protein sequence ID" value="CAA9397533.1"/>
    <property type="molecule type" value="Genomic_DNA"/>
</dbReference>
<evidence type="ECO:0008006" key="2">
    <source>
        <dbReference type="Google" id="ProtNLM"/>
    </source>
</evidence>
<dbReference type="Pfam" id="PF04655">
    <property type="entry name" value="APH_6_hur"/>
    <property type="match status" value="1"/>
</dbReference>
<dbReference type="SUPFAM" id="SSF56112">
    <property type="entry name" value="Protein kinase-like (PK-like)"/>
    <property type="match status" value="1"/>
</dbReference>
<gene>
    <name evidence="1" type="ORF">AVDCRST_MAG75-1921</name>
</gene>
<accession>A0A6J4NTU1</accession>
<dbReference type="Gene3D" id="3.90.1200.10">
    <property type="match status" value="1"/>
</dbReference>
<dbReference type="AlphaFoldDB" id="A0A6J4NTU1"/>
<dbReference type="InterPro" id="IPR011009">
    <property type="entry name" value="Kinase-like_dom_sf"/>
</dbReference>
<evidence type="ECO:0000313" key="1">
    <source>
        <dbReference type="EMBL" id="CAA9397533.1"/>
    </source>
</evidence>